<gene>
    <name evidence="1" type="ORF">QUF89_22750</name>
</gene>
<dbReference type="EMBL" id="JAUCEY010000008">
    <property type="protein sequence ID" value="MDM5454939.1"/>
    <property type="molecule type" value="Genomic_DNA"/>
</dbReference>
<organism evidence="1 2">
    <name type="scientific">Peribacillus simplex</name>
    <dbReference type="NCBI Taxonomy" id="1478"/>
    <lineage>
        <taxon>Bacteria</taxon>
        <taxon>Bacillati</taxon>
        <taxon>Bacillota</taxon>
        <taxon>Bacilli</taxon>
        <taxon>Bacillales</taxon>
        <taxon>Bacillaceae</taxon>
        <taxon>Peribacillus</taxon>
    </lineage>
</organism>
<proteinExistence type="predicted"/>
<accession>A0AAW7IHS3</accession>
<dbReference type="AlphaFoldDB" id="A0AAW7IHS3"/>
<reference evidence="1" key="1">
    <citation type="submission" date="2023-06" db="EMBL/GenBank/DDBJ databases">
        <title>Comparative genomics of Bacillaceae isolates and their secondary metabolite potential.</title>
        <authorList>
            <person name="Song L."/>
            <person name="Nielsen L.J."/>
            <person name="Mohite O."/>
            <person name="Xu X."/>
            <person name="Weber T."/>
            <person name="Kovacs A.T."/>
        </authorList>
    </citation>
    <scope>NUCLEOTIDE SEQUENCE</scope>
    <source>
        <strain evidence="1">D8_B_37</strain>
    </source>
</reference>
<protein>
    <submittedName>
        <fullName evidence="1">Uncharacterized protein</fullName>
    </submittedName>
</protein>
<evidence type="ECO:0000313" key="2">
    <source>
        <dbReference type="Proteomes" id="UP001234602"/>
    </source>
</evidence>
<comment type="caution">
    <text evidence="1">The sequence shown here is derived from an EMBL/GenBank/DDBJ whole genome shotgun (WGS) entry which is preliminary data.</text>
</comment>
<sequence length="79" mass="9074">MSGQMIARTLGLLMFGMVEYFTDNLKTQVMDFIKTREKLAKEINIYVKSSNEKEALAQSRNGYEKVRGEMFGILPVFDT</sequence>
<dbReference type="Proteomes" id="UP001234602">
    <property type="component" value="Unassembled WGS sequence"/>
</dbReference>
<evidence type="ECO:0000313" key="1">
    <source>
        <dbReference type="EMBL" id="MDM5454939.1"/>
    </source>
</evidence>
<name>A0AAW7IHS3_9BACI</name>